<organism evidence="1 2">
    <name type="scientific">Gigaspora margarita</name>
    <dbReference type="NCBI Taxonomy" id="4874"/>
    <lineage>
        <taxon>Eukaryota</taxon>
        <taxon>Fungi</taxon>
        <taxon>Fungi incertae sedis</taxon>
        <taxon>Mucoromycota</taxon>
        <taxon>Glomeromycotina</taxon>
        <taxon>Glomeromycetes</taxon>
        <taxon>Diversisporales</taxon>
        <taxon>Gigasporaceae</taxon>
        <taxon>Gigaspora</taxon>
    </lineage>
</organism>
<dbReference type="Proteomes" id="UP000439903">
    <property type="component" value="Unassembled WGS sequence"/>
</dbReference>
<keyword evidence="2" id="KW-1185">Reference proteome</keyword>
<gene>
    <name evidence="1" type="ORF">F8M41_015541</name>
</gene>
<protein>
    <recommendedName>
        <fullName evidence="3">F-box domain-containing protein</fullName>
    </recommendedName>
</protein>
<evidence type="ECO:0000313" key="1">
    <source>
        <dbReference type="EMBL" id="KAF0522438.1"/>
    </source>
</evidence>
<dbReference type="OrthoDB" id="2318054at2759"/>
<accession>A0A8H4AQD5</accession>
<reference evidence="1 2" key="1">
    <citation type="journal article" date="2019" name="Environ. Microbiol.">
        <title>At the nexus of three kingdoms: the genome of the mycorrhizal fungus Gigaspora margarita provides insights into plant, endobacterial and fungal interactions.</title>
        <authorList>
            <person name="Venice F."/>
            <person name="Ghignone S."/>
            <person name="Salvioli di Fossalunga A."/>
            <person name="Amselem J."/>
            <person name="Novero M."/>
            <person name="Xianan X."/>
            <person name="Sedzielewska Toro K."/>
            <person name="Morin E."/>
            <person name="Lipzen A."/>
            <person name="Grigoriev I.V."/>
            <person name="Henrissat B."/>
            <person name="Martin F.M."/>
            <person name="Bonfante P."/>
        </authorList>
    </citation>
    <scope>NUCLEOTIDE SEQUENCE [LARGE SCALE GENOMIC DNA]</scope>
    <source>
        <strain evidence="1 2">BEG34</strain>
    </source>
</reference>
<evidence type="ECO:0008006" key="3">
    <source>
        <dbReference type="Google" id="ProtNLM"/>
    </source>
</evidence>
<proteinExistence type="predicted"/>
<evidence type="ECO:0000313" key="2">
    <source>
        <dbReference type="Proteomes" id="UP000439903"/>
    </source>
</evidence>
<dbReference type="AlphaFoldDB" id="A0A8H4AQD5"/>
<dbReference type="EMBL" id="WTPW01000328">
    <property type="protein sequence ID" value="KAF0522438.1"/>
    <property type="molecule type" value="Genomic_DNA"/>
</dbReference>
<name>A0A8H4AQD5_GIGMA</name>
<sequence>MSLPILLIECIWRVIELQKDLKTLFSCLLLNRQCCKITAPILRSEPIFKNGNIFKILILGLNDYEISLIPNIDCFIPPDNDLLFDYLTFVTKISADLNEGVNEWLNVEKNFDLYQIMIAFIIMLLRKSEKIKKLEFKGYRLDLWNIFFQLT</sequence>
<comment type="caution">
    <text evidence="1">The sequence shown here is derived from an EMBL/GenBank/DDBJ whole genome shotgun (WGS) entry which is preliminary data.</text>
</comment>